<gene>
    <name evidence="14" type="ORF">ACFSM5_02940</name>
</gene>
<evidence type="ECO:0000256" key="7">
    <source>
        <dbReference type="ARBA" id="ARBA00022777"/>
    </source>
</evidence>
<dbReference type="SMART" id="SM00387">
    <property type="entry name" value="HATPase_c"/>
    <property type="match status" value="1"/>
</dbReference>
<evidence type="ECO:0000256" key="11">
    <source>
        <dbReference type="SAM" id="Phobius"/>
    </source>
</evidence>
<evidence type="ECO:0000259" key="12">
    <source>
        <dbReference type="PROSITE" id="PS50109"/>
    </source>
</evidence>
<dbReference type="Pfam" id="PF02518">
    <property type="entry name" value="HATPase_c"/>
    <property type="match status" value="1"/>
</dbReference>
<feature type="domain" description="HAMP" evidence="13">
    <location>
        <begin position="248"/>
        <end position="302"/>
    </location>
</feature>
<keyword evidence="10 11" id="KW-0472">Membrane</keyword>
<proteinExistence type="predicted"/>
<evidence type="ECO:0000313" key="14">
    <source>
        <dbReference type="EMBL" id="MFD2261827.1"/>
    </source>
</evidence>
<dbReference type="EC" id="2.7.13.3" evidence="3"/>
<evidence type="ECO:0000256" key="8">
    <source>
        <dbReference type="ARBA" id="ARBA00022989"/>
    </source>
</evidence>
<evidence type="ECO:0000256" key="10">
    <source>
        <dbReference type="ARBA" id="ARBA00023136"/>
    </source>
</evidence>
<dbReference type="PANTHER" id="PTHR45436:SF5">
    <property type="entry name" value="SENSOR HISTIDINE KINASE TRCS"/>
    <property type="match status" value="1"/>
</dbReference>
<evidence type="ECO:0000256" key="6">
    <source>
        <dbReference type="ARBA" id="ARBA00022692"/>
    </source>
</evidence>
<evidence type="ECO:0000256" key="5">
    <source>
        <dbReference type="ARBA" id="ARBA00022679"/>
    </source>
</evidence>
<dbReference type="Gene3D" id="3.30.565.10">
    <property type="entry name" value="Histidine kinase-like ATPase, C-terminal domain"/>
    <property type="match status" value="1"/>
</dbReference>
<keyword evidence="15" id="KW-1185">Reference proteome</keyword>
<evidence type="ECO:0000256" key="3">
    <source>
        <dbReference type="ARBA" id="ARBA00012438"/>
    </source>
</evidence>
<accession>A0ABW5DL35</accession>
<reference evidence="15" key="1">
    <citation type="journal article" date="2019" name="Int. J. Syst. Evol. Microbiol.">
        <title>The Global Catalogue of Microorganisms (GCM) 10K type strain sequencing project: providing services to taxonomists for standard genome sequencing and annotation.</title>
        <authorList>
            <consortium name="The Broad Institute Genomics Platform"/>
            <consortium name="The Broad Institute Genome Sequencing Center for Infectious Disease"/>
            <person name="Wu L."/>
            <person name="Ma J."/>
        </authorList>
    </citation>
    <scope>NUCLEOTIDE SEQUENCE [LARGE SCALE GENOMIC DNA]</scope>
    <source>
        <strain evidence="15">CGMCC 1.19062</strain>
    </source>
</reference>
<comment type="catalytic activity">
    <reaction evidence="1">
        <text>ATP + protein L-histidine = ADP + protein N-phospho-L-histidine.</text>
        <dbReference type="EC" id="2.7.13.3"/>
    </reaction>
</comment>
<dbReference type="SMART" id="SM00304">
    <property type="entry name" value="HAMP"/>
    <property type="match status" value="1"/>
</dbReference>
<dbReference type="InterPro" id="IPR003660">
    <property type="entry name" value="HAMP_dom"/>
</dbReference>
<evidence type="ECO:0000313" key="15">
    <source>
        <dbReference type="Proteomes" id="UP001597295"/>
    </source>
</evidence>
<comment type="caution">
    <text evidence="14">The sequence shown here is derived from an EMBL/GenBank/DDBJ whole genome shotgun (WGS) entry which is preliminary data.</text>
</comment>
<keyword evidence="4" id="KW-0597">Phosphoprotein</keyword>
<evidence type="ECO:0000256" key="4">
    <source>
        <dbReference type="ARBA" id="ARBA00022553"/>
    </source>
</evidence>
<dbReference type="Pfam" id="PF13756">
    <property type="entry name" value="Stimulus_sens_1"/>
    <property type="match status" value="1"/>
</dbReference>
<keyword evidence="6 11" id="KW-0812">Transmembrane</keyword>
<dbReference type="CDD" id="cd00082">
    <property type="entry name" value="HisKA"/>
    <property type="match status" value="1"/>
</dbReference>
<dbReference type="InterPro" id="IPR050428">
    <property type="entry name" value="TCS_sensor_his_kinase"/>
</dbReference>
<dbReference type="PANTHER" id="PTHR45436">
    <property type="entry name" value="SENSOR HISTIDINE KINASE YKOH"/>
    <property type="match status" value="1"/>
</dbReference>
<keyword evidence="5" id="KW-0808">Transferase</keyword>
<dbReference type="Gene3D" id="1.10.287.130">
    <property type="match status" value="1"/>
</dbReference>
<dbReference type="SMART" id="SM00388">
    <property type="entry name" value="HisKA"/>
    <property type="match status" value="1"/>
</dbReference>
<dbReference type="InterPro" id="IPR025919">
    <property type="entry name" value="Stimulus_sens_dom"/>
</dbReference>
<dbReference type="RefSeq" id="WP_379874741.1">
    <property type="nucleotide sequence ID" value="NZ_JBHUIP010000003.1"/>
</dbReference>
<dbReference type="InterPro" id="IPR036890">
    <property type="entry name" value="HATPase_C_sf"/>
</dbReference>
<dbReference type="Gene3D" id="6.10.340.10">
    <property type="match status" value="1"/>
</dbReference>
<dbReference type="InterPro" id="IPR025908">
    <property type="entry name" value="Sensor_TM1"/>
</dbReference>
<evidence type="ECO:0000259" key="13">
    <source>
        <dbReference type="PROSITE" id="PS50885"/>
    </source>
</evidence>
<keyword evidence="9" id="KW-0902">Two-component regulatory system</keyword>
<keyword evidence="8 11" id="KW-1133">Transmembrane helix</keyword>
<comment type="subcellular location">
    <subcellularLocation>
        <location evidence="2">Membrane</location>
    </subcellularLocation>
</comment>
<dbReference type="InterPro" id="IPR003661">
    <property type="entry name" value="HisK_dim/P_dom"/>
</dbReference>
<evidence type="ECO:0000256" key="1">
    <source>
        <dbReference type="ARBA" id="ARBA00000085"/>
    </source>
</evidence>
<protein>
    <recommendedName>
        <fullName evidence="3">histidine kinase</fullName>
        <ecNumber evidence="3">2.7.13.3</ecNumber>
    </recommendedName>
</protein>
<keyword evidence="7" id="KW-0418">Kinase</keyword>
<dbReference type="CDD" id="cd06225">
    <property type="entry name" value="HAMP"/>
    <property type="match status" value="1"/>
</dbReference>
<evidence type="ECO:0000256" key="9">
    <source>
        <dbReference type="ARBA" id="ARBA00023012"/>
    </source>
</evidence>
<dbReference type="InterPro" id="IPR003594">
    <property type="entry name" value="HATPase_dom"/>
</dbReference>
<name>A0ABW5DL35_9PROT</name>
<dbReference type="SUPFAM" id="SSF55874">
    <property type="entry name" value="ATPase domain of HSP90 chaperone/DNA topoisomerase II/histidine kinase"/>
    <property type="match status" value="1"/>
</dbReference>
<dbReference type="InterPro" id="IPR036097">
    <property type="entry name" value="HisK_dim/P_sf"/>
</dbReference>
<dbReference type="SUPFAM" id="SSF158472">
    <property type="entry name" value="HAMP domain-like"/>
    <property type="match status" value="1"/>
</dbReference>
<dbReference type="Pfam" id="PF00672">
    <property type="entry name" value="HAMP"/>
    <property type="match status" value="1"/>
</dbReference>
<feature type="transmembrane region" description="Helical" evidence="11">
    <location>
        <begin position="14"/>
        <end position="36"/>
    </location>
</feature>
<dbReference type="PROSITE" id="PS50109">
    <property type="entry name" value="HIS_KIN"/>
    <property type="match status" value="1"/>
</dbReference>
<sequence length="544" mass="58976">MAPPTSRRRRWSTLTFRILAVNALAPLLLAAGLLYLGRYQQELVKAEIDALSIQAGLMAEALGEAATALTASEEVRLVESVARPMVRRFAIQTRARAQLFDSEGELLVDSQLILNPQGYVTVLPLPGEGPGIQGALVRAYDWVFNAFAGRDNFPPYPTLPLRRASDYREGRRALAGEPAAAAYRSADGHIVFTLAMPVQRYRQVAGIVMLSRASNEIDEAMRKVRVDILTLFSIVLGLTMLVSVYLAGTIARPVRRLALAAERVRQGRGRVAIPDFSGRRDEIGDLSSALGAMTTALWQRLEAIERFAADVSHEIKNPLSSLRSAVETVGKLQDPEKRAKLMAIIQDDVRRLDRLITDIAAASRVDAELARAELLPLDMGRLLGALGSVYEATEEDDGPKVKLDISTGEPLTVLGVEDRLVQVFRNLIGNAISFSPEGGTITLAARREGDFVIATCEDEGPGIPEGKSESIFQRFYSERPGGEAFGTHSGLGLSISRQIMDGHGGSIRAENRIDADGKVIGARFIVTLPVAGSEGRKKRGKSAS</sequence>
<organism evidence="14 15">
    <name type="scientific">Lacibacterium aquatile</name>
    <dbReference type="NCBI Taxonomy" id="1168082"/>
    <lineage>
        <taxon>Bacteria</taxon>
        <taxon>Pseudomonadati</taxon>
        <taxon>Pseudomonadota</taxon>
        <taxon>Alphaproteobacteria</taxon>
        <taxon>Rhodospirillales</taxon>
        <taxon>Rhodospirillaceae</taxon>
    </lineage>
</organism>
<dbReference type="PROSITE" id="PS50885">
    <property type="entry name" value="HAMP"/>
    <property type="match status" value="1"/>
</dbReference>
<dbReference type="PRINTS" id="PR00344">
    <property type="entry name" value="BCTRLSENSOR"/>
</dbReference>
<dbReference type="Pfam" id="PF00512">
    <property type="entry name" value="HisKA"/>
    <property type="match status" value="1"/>
</dbReference>
<dbReference type="Proteomes" id="UP001597295">
    <property type="component" value="Unassembled WGS sequence"/>
</dbReference>
<dbReference type="EMBL" id="JBHUIP010000003">
    <property type="protein sequence ID" value="MFD2261827.1"/>
    <property type="molecule type" value="Genomic_DNA"/>
</dbReference>
<feature type="domain" description="Histidine kinase" evidence="12">
    <location>
        <begin position="310"/>
        <end position="532"/>
    </location>
</feature>
<dbReference type="Pfam" id="PF13755">
    <property type="entry name" value="Sensor_TM1"/>
    <property type="match status" value="1"/>
</dbReference>
<dbReference type="InterPro" id="IPR004358">
    <property type="entry name" value="Sig_transdc_His_kin-like_C"/>
</dbReference>
<feature type="transmembrane region" description="Helical" evidence="11">
    <location>
        <begin position="228"/>
        <end position="248"/>
    </location>
</feature>
<dbReference type="InterPro" id="IPR005467">
    <property type="entry name" value="His_kinase_dom"/>
</dbReference>
<evidence type="ECO:0000256" key="2">
    <source>
        <dbReference type="ARBA" id="ARBA00004370"/>
    </source>
</evidence>
<dbReference type="SUPFAM" id="SSF47384">
    <property type="entry name" value="Homodimeric domain of signal transducing histidine kinase"/>
    <property type="match status" value="1"/>
</dbReference>